<dbReference type="NCBIfam" id="TIGR03609">
    <property type="entry name" value="S_layer_CsaB"/>
    <property type="match status" value="1"/>
</dbReference>
<evidence type="ECO:0000259" key="2">
    <source>
        <dbReference type="Pfam" id="PF04230"/>
    </source>
</evidence>
<dbReference type="PANTHER" id="PTHR36836:SF1">
    <property type="entry name" value="COLANIC ACID BIOSYNTHESIS PROTEIN WCAK"/>
    <property type="match status" value="1"/>
</dbReference>
<dbReference type="SUPFAM" id="SSF53756">
    <property type="entry name" value="UDP-Glycosyltransferase/glycogen phosphorylase"/>
    <property type="match status" value="1"/>
</dbReference>
<sequence>MNGMKKIVVSGYFGFDNSGDDAILKAMVEDFKKLNRENFEIKMTALSKNPEKTKKVYGIDAVNRFSLPELISTLKDADLFLSGGGSLLQDITSTRSIIYYLSVIILAKMLGKKVYVYANGIGPIDKRKNRILTKRVLNKVDYITLRDKLSYDFVKKLGVTNKNIEVTADPVFTLKEADDNRVDEILKDEGIKITEKTLGFCIRDHKKDETIKEKFAKTIDLLIEAGYDILLVPFHTPRDNVYSREVAEKCRHKEKVMLIEKNYSAGELMGIFKKLRLLAAMRLHSLVYAASVNLPMVGIIYDPKVEAMVRELGIKEAVDVENFSAEELFEKTLLALDNLEERREVLKEKAEKMRQESKKNVDIALKLLGEK</sequence>
<dbReference type="InterPro" id="IPR019896">
    <property type="entry name" value="Polysacch_pyruvyl_Trfase_CsaB"/>
</dbReference>
<keyword evidence="1" id="KW-0175">Coiled coil</keyword>
<reference evidence="3" key="1">
    <citation type="submission" date="2019-11" db="EMBL/GenBank/DDBJ databases">
        <authorList>
            <person name="Feng L."/>
        </authorList>
    </citation>
    <scope>NUCLEOTIDE SEQUENCE</scope>
    <source>
        <strain evidence="3">PgorbachiiLFYP46</strain>
    </source>
</reference>
<proteinExistence type="predicted"/>
<accession>A0A6N3A0K4</accession>
<protein>
    <submittedName>
        <fullName evidence="3">Colanic acid biosynthesis protein</fullName>
    </submittedName>
</protein>
<gene>
    <name evidence="3" type="ORF">PGLFYP46_01189</name>
</gene>
<organism evidence="3">
    <name type="scientific">Peptoniphilus gorbachii</name>
    <dbReference type="NCBI Taxonomy" id="411567"/>
    <lineage>
        <taxon>Bacteria</taxon>
        <taxon>Bacillati</taxon>
        <taxon>Bacillota</taxon>
        <taxon>Tissierellia</taxon>
        <taxon>Tissierellales</taxon>
        <taxon>Peptoniphilaceae</taxon>
        <taxon>Peptoniphilus</taxon>
    </lineage>
</organism>
<name>A0A6N3A0K4_9FIRM</name>
<dbReference type="RefSeq" id="WP_421949784.1">
    <property type="nucleotide sequence ID" value="NZ_CACRUP010000008.1"/>
</dbReference>
<feature type="coiled-coil region" evidence="1">
    <location>
        <begin position="329"/>
        <end position="356"/>
    </location>
</feature>
<feature type="domain" description="Polysaccharide pyruvyl transferase" evidence="2">
    <location>
        <begin position="17"/>
        <end position="303"/>
    </location>
</feature>
<dbReference type="InterPro" id="IPR007345">
    <property type="entry name" value="Polysacch_pyruvyl_Trfase"/>
</dbReference>
<dbReference type="Gene3D" id="3.40.50.2000">
    <property type="entry name" value="Glycogen Phosphorylase B"/>
    <property type="match status" value="1"/>
</dbReference>
<dbReference type="Pfam" id="PF04230">
    <property type="entry name" value="PS_pyruv_trans"/>
    <property type="match status" value="1"/>
</dbReference>
<dbReference type="PANTHER" id="PTHR36836">
    <property type="entry name" value="COLANIC ACID BIOSYNTHESIS PROTEIN WCAK"/>
    <property type="match status" value="1"/>
</dbReference>
<evidence type="ECO:0000313" key="3">
    <source>
        <dbReference type="EMBL" id="VYT83797.1"/>
    </source>
</evidence>
<evidence type="ECO:0000256" key="1">
    <source>
        <dbReference type="SAM" id="Coils"/>
    </source>
</evidence>
<dbReference type="EMBL" id="CACRUP010000008">
    <property type="protein sequence ID" value="VYT83797.1"/>
    <property type="molecule type" value="Genomic_DNA"/>
</dbReference>
<dbReference type="AlphaFoldDB" id="A0A6N3A0K4"/>